<protein>
    <submittedName>
        <fullName evidence="1">Uncharacterized protein</fullName>
    </submittedName>
</protein>
<dbReference type="Proteomes" id="UP000005384">
    <property type="component" value="Unassembled WGS sequence"/>
</dbReference>
<proteinExistence type="predicted"/>
<dbReference type="PATRIC" id="fig|742737.3.peg.3636"/>
<organism evidence="1 2">
    <name type="scientific">Hungatella hathewayi WAL-18680</name>
    <dbReference type="NCBI Taxonomy" id="742737"/>
    <lineage>
        <taxon>Bacteria</taxon>
        <taxon>Bacillati</taxon>
        <taxon>Bacillota</taxon>
        <taxon>Clostridia</taxon>
        <taxon>Lachnospirales</taxon>
        <taxon>Lachnospiraceae</taxon>
        <taxon>Hungatella</taxon>
    </lineage>
</organism>
<dbReference type="RefSeq" id="WP_006781648.1">
    <property type="nucleotide sequence ID" value="NZ_CP040506.1"/>
</dbReference>
<evidence type="ECO:0000313" key="1">
    <source>
        <dbReference type="EMBL" id="EHI58199.1"/>
    </source>
</evidence>
<keyword evidence="2" id="KW-1185">Reference proteome</keyword>
<reference evidence="1 2" key="1">
    <citation type="submission" date="2011-08" db="EMBL/GenBank/DDBJ databases">
        <title>The Genome Sequence of Clostridium hathewayi WAL-18680.</title>
        <authorList>
            <consortium name="The Broad Institute Genome Sequencing Platform"/>
            <person name="Earl A."/>
            <person name="Ward D."/>
            <person name="Feldgarden M."/>
            <person name="Gevers D."/>
            <person name="Finegold S.M."/>
            <person name="Summanen P.H."/>
            <person name="Molitoris D.R."/>
            <person name="Song M."/>
            <person name="Daigneault M."/>
            <person name="Allen-Vercoe E."/>
            <person name="Young S.K."/>
            <person name="Zeng Q."/>
            <person name="Gargeya S."/>
            <person name="Fitzgerald M."/>
            <person name="Haas B."/>
            <person name="Abouelleil A."/>
            <person name="Alvarado L."/>
            <person name="Arachchi H.M."/>
            <person name="Berlin A."/>
            <person name="Brown A."/>
            <person name="Chapman S.B."/>
            <person name="Chen Z."/>
            <person name="Dunbar C."/>
            <person name="Freedman E."/>
            <person name="Gearin G."/>
            <person name="Gellesch M."/>
            <person name="Goldberg J."/>
            <person name="Griggs A."/>
            <person name="Gujja S."/>
            <person name="Heiman D."/>
            <person name="Howarth C."/>
            <person name="Larson L."/>
            <person name="Lui A."/>
            <person name="MacDonald P.J.P."/>
            <person name="Montmayeur A."/>
            <person name="Murphy C."/>
            <person name="Neiman D."/>
            <person name="Pearson M."/>
            <person name="Priest M."/>
            <person name="Roberts A."/>
            <person name="Saif S."/>
            <person name="Shea T."/>
            <person name="Shenoy N."/>
            <person name="Sisk P."/>
            <person name="Stolte C."/>
            <person name="Sykes S."/>
            <person name="Wortman J."/>
            <person name="Nusbaum C."/>
            <person name="Birren B."/>
        </authorList>
    </citation>
    <scope>NUCLEOTIDE SEQUENCE [LARGE SCALE GENOMIC DNA]</scope>
    <source>
        <strain evidence="1 2">WAL-18680</strain>
    </source>
</reference>
<accession>G5IJH9</accession>
<sequence>MDRNAFIQYSEVKEEIKDIRKRIVKLEKFLSAPHQVADTVKGSRKDGTYGNIRITGYPVPEFYSKKKMLELLKDRLKTKERELLGLMCQVEEDIESIDKSDLRTMFRLYYLDGLPWIKVAQKMNDLFPRKRVPYSEDSCRMRNNRFFAKI</sequence>
<comment type="caution">
    <text evidence="1">The sequence shown here is derived from an EMBL/GenBank/DDBJ whole genome shotgun (WGS) entry which is preliminary data.</text>
</comment>
<dbReference type="AlphaFoldDB" id="G5IJH9"/>
<evidence type="ECO:0000313" key="2">
    <source>
        <dbReference type="Proteomes" id="UP000005384"/>
    </source>
</evidence>
<gene>
    <name evidence="1" type="ORF">HMPREF9473_03657</name>
</gene>
<dbReference type="EMBL" id="ADLN01000104">
    <property type="protein sequence ID" value="EHI58199.1"/>
    <property type="molecule type" value="Genomic_DNA"/>
</dbReference>
<name>G5IJH9_9FIRM</name>
<dbReference type="HOGENOM" id="CLU_133777_0_0_9"/>